<sequence length="207" mass="21654">MPLPRNLRFPILNAHALPITTTSKQAAPALRPFSHRASLLATGDYGSGSGDPRGENPQSQGPNPSADKEHPGPPPPKAGQGSGSTPTKGTAEGHNVSESPSAPSSSGSSSSQKPGSGSEGGKRQFSTSTRVGKDDALRSKTNQGAQPKILKDAAPAGGETSEEVRRHNEEFERRHDKAHARVTEADPEKERVGKGFWTGHAGDKESK</sequence>
<reference evidence="2" key="1">
    <citation type="journal article" date="2020" name="Stud. Mycol.">
        <title>101 Dothideomycetes genomes: a test case for predicting lifestyles and emergence of pathogens.</title>
        <authorList>
            <person name="Haridas S."/>
            <person name="Albert R."/>
            <person name="Binder M."/>
            <person name="Bloem J."/>
            <person name="Labutti K."/>
            <person name="Salamov A."/>
            <person name="Andreopoulos B."/>
            <person name="Baker S."/>
            <person name="Barry K."/>
            <person name="Bills G."/>
            <person name="Bluhm B."/>
            <person name="Cannon C."/>
            <person name="Castanera R."/>
            <person name="Culley D."/>
            <person name="Daum C."/>
            <person name="Ezra D."/>
            <person name="Gonzalez J."/>
            <person name="Henrissat B."/>
            <person name="Kuo A."/>
            <person name="Liang C."/>
            <person name="Lipzen A."/>
            <person name="Lutzoni F."/>
            <person name="Magnuson J."/>
            <person name="Mondo S."/>
            <person name="Nolan M."/>
            <person name="Ohm R."/>
            <person name="Pangilinan J."/>
            <person name="Park H.-J."/>
            <person name="Ramirez L."/>
            <person name="Alfaro M."/>
            <person name="Sun H."/>
            <person name="Tritt A."/>
            <person name="Yoshinaga Y."/>
            <person name="Zwiers L.-H."/>
            <person name="Turgeon B."/>
            <person name="Goodwin S."/>
            <person name="Spatafora J."/>
            <person name="Crous P."/>
            <person name="Grigoriev I."/>
        </authorList>
    </citation>
    <scope>NUCLEOTIDE SEQUENCE</scope>
    <source>
        <strain evidence="2">Tuck. ex Michener</strain>
    </source>
</reference>
<proteinExistence type="predicted"/>
<dbReference type="EMBL" id="ML991791">
    <property type="protein sequence ID" value="KAF2235404.1"/>
    <property type="molecule type" value="Genomic_DNA"/>
</dbReference>
<keyword evidence="3" id="KW-1185">Reference proteome</keyword>
<name>A0A6A6HBA7_VIRVR</name>
<evidence type="ECO:0000256" key="1">
    <source>
        <dbReference type="SAM" id="MobiDB-lite"/>
    </source>
</evidence>
<protein>
    <submittedName>
        <fullName evidence="2">Uncharacterized protein</fullName>
    </submittedName>
</protein>
<dbReference type="AlphaFoldDB" id="A0A6A6HBA7"/>
<feature type="compositionally biased region" description="Basic and acidic residues" evidence="1">
    <location>
        <begin position="162"/>
        <end position="193"/>
    </location>
</feature>
<dbReference type="Proteomes" id="UP000800092">
    <property type="component" value="Unassembled WGS sequence"/>
</dbReference>
<evidence type="ECO:0000313" key="2">
    <source>
        <dbReference type="EMBL" id="KAF2235404.1"/>
    </source>
</evidence>
<evidence type="ECO:0000313" key="3">
    <source>
        <dbReference type="Proteomes" id="UP000800092"/>
    </source>
</evidence>
<dbReference type="OrthoDB" id="5334244at2759"/>
<gene>
    <name evidence="2" type="ORF">EV356DRAFT_500261</name>
</gene>
<feature type="region of interest" description="Disordered" evidence="1">
    <location>
        <begin position="23"/>
        <end position="207"/>
    </location>
</feature>
<feature type="compositionally biased region" description="Low complexity" evidence="1">
    <location>
        <begin position="97"/>
        <end position="116"/>
    </location>
</feature>
<accession>A0A6A6HBA7</accession>
<organism evidence="2 3">
    <name type="scientific">Viridothelium virens</name>
    <name type="common">Speckled blister lichen</name>
    <name type="synonym">Trypethelium virens</name>
    <dbReference type="NCBI Taxonomy" id="1048519"/>
    <lineage>
        <taxon>Eukaryota</taxon>
        <taxon>Fungi</taxon>
        <taxon>Dikarya</taxon>
        <taxon>Ascomycota</taxon>
        <taxon>Pezizomycotina</taxon>
        <taxon>Dothideomycetes</taxon>
        <taxon>Dothideomycetes incertae sedis</taxon>
        <taxon>Trypetheliales</taxon>
        <taxon>Trypetheliaceae</taxon>
        <taxon>Viridothelium</taxon>
    </lineage>
</organism>